<keyword evidence="2" id="KW-1185">Reference proteome</keyword>
<evidence type="ECO:0000313" key="2">
    <source>
        <dbReference type="Proteomes" id="UP001250932"/>
    </source>
</evidence>
<comment type="caution">
    <text evidence="1">The sequence shown here is derived from an EMBL/GenBank/DDBJ whole genome shotgun (WGS) entry which is preliminary data.</text>
</comment>
<sequence length="133" mass="15816">MKNETYSYDDLDKGWTIVHLKRDVLLEAVRDVWLLDHIKCEFEEELNVAPDKVTQYTVRFILELIKSKFVRVARWDKEDQEIELDLSPAELEDLIENLDHPSFSLQTFLTATEKGCAWVSRYEDLIKELKLRQ</sequence>
<gene>
    <name evidence="1" type="ORF">PPG34_10440</name>
</gene>
<dbReference type="Proteomes" id="UP001250932">
    <property type="component" value="Unassembled WGS sequence"/>
</dbReference>
<accession>A0ABU3K8P3</accession>
<dbReference type="RefSeq" id="WP_313833223.1">
    <property type="nucleotide sequence ID" value="NZ_JAQOUE010000001.1"/>
</dbReference>
<reference evidence="1 2" key="1">
    <citation type="journal article" date="2023" name="ISME J.">
        <title>Cultivation and genomic characterization of novel and ubiquitous marine nitrite-oxidizing bacteria from the Nitrospirales.</title>
        <authorList>
            <person name="Mueller A.J."/>
            <person name="Daebeler A."/>
            <person name="Herbold C.W."/>
            <person name="Kirkegaard R.H."/>
            <person name="Daims H."/>
        </authorList>
    </citation>
    <scope>NUCLEOTIDE SEQUENCE [LARGE SCALE GENOMIC DNA]</scope>
    <source>
        <strain evidence="1 2">EB</strain>
    </source>
</reference>
<evidence type="ECO:0000313" key="1">
    <source>
        <dbReference type="EMBL" id="MDT7042770.1"/>
    </source>
</evidence>
<dbReference type="EMBL" id="JAQOUE010000001">
    <property type="protein sequence ID" value="MDT7042770.1"/>
    <property type="molecule type" value="Genomic_DNA"/>
</dbReference>
<protein>
    <submittedName>
        <fullName evidence="1">Uncharacterized protein</fullName>
    </submittedName>
</protein>
<organism evidence="1 2">
    <name type="scientific">Candidatus Nitronereus thalassa</name>
    <dbReference type="NCBI Taxonomy" id="3020898"/>
    <lineage>
        <taxon>Bacteria</taxon>
        <taxon>Pseudomonadati</taxon>
        <taxon>Nitrospirota</taxon>
        <taxon>Nitrospiria</taxon>
        <taxon>Nitrospirales</taxon>
        <taxon>Nitrospiraceae</taxon>
        <taxon>Candidatus Nitronereus</taxon>
    </lineage>
</organism>
<proteinExistence type="predicted"/>
<name>A0ABU3K8P3_9BACT</name>